<name>A0AAV1ZKY3_9ARAC</name>
<dbReference type="AlphaFoldDB" id="A0AAV1ZKY3"/>
<evidence type="ECO:0000313" key="2">
    <source>
        <dbReference type="Proteomes" id="UP001497382"/>
    </source>
</evidence>
<accession>A0AAV1ZKY3</accession>
<evidence type="ECO:0000313" key="1">
    <source>
        <dbReference type="EMBL" id="CAL1270920.1"/>
    </source>
</evidence>
<proteinExistence type="predicted"/>
<sequence>MCDSITLFLPRTKCENVRVLFSRIRLLFGVSVDPAPDSFQDQEPPGQRNVMVAPGKLTSECSQFKLSVIDGGLEQLSKAKIFNSAVSEQSEDKTCHPLPLIDIPKPCGALTDLAICKHIIVVLMKSSE</sequence>
<protein>
    <submittedName>
        <fullName evidence="1">Uncharacterized protein</fullName>
    </submittedName>
</protein>
<reference evidence="1 2" key="1">
    <citation type="submission" date="2024-04" db="EMBL/GenBank/DDBJ databases">
        <authorList>
            <person name="Rising A."/>
            <person name="Reimegard J."/>
            <person name="Sonavane S."/>
            <person name="Akerstrom W."/>
            <person name="Nylinder S."/>
            <person name="Hedman E."/>
            <person name="Kallberg Y."/>
        </authorList>
    </citation>
    <scope>NUCLEOTIDE SEQUENCE [LARGE SCALE GENOMIC DNA]</scope>
</reference>
<keyword evidence="2" id="KW-1185">Reference proteome</keyword>
<gene>
    <name evidence="1" type="ORF">LARSCL_LOCUS5564</name>
</gene>
<dbReference type="EMBL" id="CAXIEN010000051">
    <property type="protein sequence ID" value="CAL1270920.1"/>
    <property type="molecule type" value="Genomic_DNA"/>
</dbReference>
<comment type="caution">
    <text evidence="1">The sequence shown here is derived from an EMBL/GenBank/DDBJ whole genome shotgun (WGS) entry which is preliminary data.</text>
</comment>
<dbReference type="Proteomes" id="UP001497382">
    <property type="component" value="Unassembled WGS sequence"/>
</dbReference>
<organism evidence="1 2">
    <name type="scientific">Larinioides sclopetarius</name>
    <dbReference type="NCBI Taxonomy" id="280406"/>
    <lineage>
        <taxon>Eukaryota</taxon>
        <taxon>Metazoa</taxon>
        <taxon>Ecdysozoa</taxon>
        <taxon>Arthropoda</taxon>
        <taxon>Chelicerata</taxon>
        <taxon>Arachnida</taxon>
        <taxon>Araneae</taxon>
        <taxon>Araneomorphae</taxon>
        <taxon>Entelegynae</taxon>
        <taxon>Araneoidea</taxon>
        <taxon>Araneidae</taxon>
        <taxon>Larinioides</taxon>
    </lineage>
</organism>